<keyword evidence="3" id="KW-1185">Reference proteome</keyword>
<organism evidence="2 3">
    <name type="scientific">Alteribacillus persepolensis</name>
    <dbReference type="NCBI Taxonomy" id="568899"/>
    <lineage>
        <taxon>Bacteria</taxon>
        <taxon>Bacillati</taxon>
        <taxon>Bacillota</taxon>
        <taxon>Bacilli</taxon>
        <taxon>Bacillales</taxon>
        <taxon>Bacillaceae</taxon>
        <taxon>Alteribacillus</taxon>
    </lineage>
</organism>
<proteinExistence type="predicted"/>
<keyword evidence="1" id="KW-0472">Membrane</keyword>
<keyword evidence="1" id="KW-1133">Transmembrane helix</keyword>
<dbReference type="Proteomes" id="UP000199163">
    <property type="component" value="Unassembled WGS sequence"/>
</dbReference>
<dbReference type="NCBIfam" id="TIGR02876">
    <property type="entry name" value="spore_yqfD"/>
    <property type="match status" value="1"/>
</dbReference>
<feature type="transmembrane region" description="Helical" evidence="1">
    <location>
        <begin position="86"/>
        <end position="107"/>
    </location>
</feature>
<reference evidence="2 3" key="1">
    <citation type="submission" date="2016-10" db="EMBL/GenBank/DDBJ databases">
        <authorList>
            <person name="de Groot N.N."/>
        </authorList>
    </citation>
    <scope>NUCLEOTIDE SEQUENCE [LARGE SCALE GENOMIC DNA]</scope>
    <source>
        <strain evidence="2 3">DSM 21632</strain>
    </source>
</reference>
<keyword evidence="1" id="KW-0812">Transmembrane</keyword>
<dbReference type="PIRSF" id="PIRSF029895">
    <property type="entry name" value="SpoIV"/>
    <property type="match status" value="1"/>
</dbReference>
<accession>A0A1G8CRB7</accession>
<protein>
    <submittedName>
        <fullName evidence="2">Similar to stage IV sporulation protein</fullName>
    </submittedName>
</protein>
<dbReference type="Pfam" id="PF06898">
    <property type="entry name" value="YqfD"/>
    <property type="match status" value="1"/>
</dbReference>
<evidence type="ECO:0000313" key="2">
    <source>
        <dbReference type="EMBL" id="SDH47729.1"/>
    </source>
</evidence>
<sequence>MSKQHGPSDIFVQVTGKRPESVINDSLREELILKNITKSSAQTIECFITSADLPRLEQIAADHDCSVEVIRISLLEKCAILMKKRAGFVAGILLFTAALILLSQMVWKVEIEGAQPVLQHEIEKNLTDMGVSKGAFAFLLPSPEQIQKEILERTDGTTWIGVEKRGTTYHFEVVEQTLPEEAEVPPPRHITANKTAVIHSIYAEQGQVLVDRNQLVHEGDILISGFIGKGKHARTVAAKGEVLGETWYKVTVDIPVKPKADTLTGRSERKYILDIFGFELPLWGMDADEAFDIFKKTKNTHDAAVFGYTLPIAWNVETYQESRLVNQAGSKNDVIKQAKKAAENKIKSQLTGKADIKEGKILHEESHNGKVKIVLHYQVIEEITSEVPIIQGE</sequence>
<dbReference type="EMBL" id="FNDK01000006">
    <property type="protein sequence ID" value="SDH47729.1"/>
    <property type="molecule type" value="Genomic_DNA"/>
</dbReference>
<dbReference type="RefSeq" id="WP_175487396.1">
    <property type="nucleotide sequence ID" value="NZ_FNDK01000006.1"/>
</dbReference>
<dbReference type="STRING" id="568899.SAMN05192534_10646"/>
<gene>
    <name evidence="2" type="ORF">SAMN05192534_10646</name>
</gene>
<name>A0A1G8CRB7_9BACI</name>
<dbReference type="AlphaFoldDB" id="A0A1G8CRB7"/>
<evidence type="ECO:0000256" key="1">
    <source>
        <dbReference type="SAM" id="Phobius"/>
    </source>
</evidence>
<evidence type="ECO:0000313" key="3">
    <source>
        <dbReference type="Proteomes" id="UP000199163"/>
    </source>
</evidence>
<dbReference type="InterPro" id="IPR010690">
    <property type="entry name" value="YqfD"/>
</dbReference>